<proteinExistence type="predicted"/>
<dbReference type="Gene3D" id="3.40.50.2000">
    <property type="entry name" value="Glycogen Phosphorylase B"/>
    <property type="match status" value="1"/>
</dbReference>
<organism evidence="1 2">
    <name type="scientific">Chryseomicrobium palamuruense</name>
    <dbReference type="NCBI Taxonomy" id="682973"/>
    <lineage>
        <taxon>Bacteria</taxon>
        <taxon>Bacillati</taxon>
        <taxon>Bacillota</taxon>
        <taxon>Bacilli</taxon>
        <taxon>Bacillales</taxon>
        <taxon>Caryophanaceae</taxon>
        <taxon>Chryseomicrobium</taxon>
    </lineage>
</organism>
<dbReference type="EMBL" id="JBHSEF010000009">
    <property type="protein sequence ID" value="MFC4354055.1"/>
    <property type="molecule type" value="Genomic_DNA"/>
</dbReference>
<gene>
    <name evidence="1" type="ORF">ACFO0S_03100</name>
</gene>
<accession>A0ABV8UUA9</accession>
<reference evidence="2" key="1">
    <citation type="journal article" date="2019" name="Int. J. Syst. Evol. Microbiol.">
        <title>The Global Catalogue of Microorganisms (GCM) 10K type strain sequencing project: providing services to taxonomists for standard genome sequencing and annotation.</title>
        <authorList>
            <consortium name="The Broad Institute Genomics Platform"/>
            <consortium name="The Broad Institute Genome Sequencing Center for Infectious Disease"/>
            <person name="Wu L."/>
            <person name="Ma J."/>
        </authorList>
    </citation>
    <scope>NUCLEOTIDE SEQUENCE [LARGE SCALE GENOMIC DNA]</scope>
    <source>
        <strain evidence="2">CCUG 50353</strain>
    </source>
</reference>
<evidence type="ECO:0008006" key="3">
    <source>
        <dbReference type="Google" id="ProtNLM"/>
    </source>
</evidence>
<dbReference type="RefSeq" id="WP_378140067.1">
    <property type="nucleotide sequence ID" value="NZ_JBHSEF010000009.1"/>
</dbReference>
<evidence type="ECO:0000313" key="1">
    <source>
        <dbReference type="EMBL" id="MFC4354055.1"/>
    </source>
</evidence>
<name>A0ABV8UUA9_9BACL</name>
<protein>
    <recommendedName>
        <fullName evidence="3">CMP-N-acetylneuraminic acid synthetase</fullName>
    </recommendedName>
</protein>
<keyword evidence="2" id="KW-1185">Reference proteome</keyword>
<comment type="caution">
    <text evidence="1">The sequence shown here is derived from an EMBL/GenBank/DDBJ whole genome shotgun (WGS) entry which is preliminary data.</text>
</comment>
<dbReference type="Proteomes" id="UP001595733">
    <property type="component" value="Unassembled WGS sequence"/>
</dbReference>
<evidence type="ECO:0000313" key="2">
    <source>
        <dbReference type="Proteomes" id="UP001595733"/>
    </source>
</evidence>
<dbReference type="SUPFAM" id="SSF53756">
    <property type="entry name" value="UDP-Glycosyltransferase/glycogen phosphorylase"/>
    <property type="match status" value="1"/>
</dbReference>
<sequence>MKIAYLFEPTHPMTHYAYERIRLFASHGNDAFHVFTKHTPSLFPAGSKHSSMSELLEQLQAFGPDVIVRDAGRSAVPDIEWLRKVNCPVVVVDDTGDGAAYADYQLQTLYAEEESLSAVPGRFGMNAYIPLPVSPSSEPSRSKKRIVVAFPERDPENLTYRVLRHITNLHVPIEVDVLIHPNYMHDAFQLQSFILQRKHLQLIETTDVLPHLMNADLAITSAGHMPYLCVQTATPAVLLAETKAEATYLFPDSVPAFIHLGVGRKVKQSALQNTIMEVLLHESLLAKRKEQLAKLNPPSPLADILETFRALAEEREFTS</sequence>